<sequence>MNEKELNSKIFSGTIWKFCERIIAQGVSFVVSLILARLLMPEDYGAISVINIFIAIADVFLSSGLNTALIQKKDASELEFNTIFYCNLILGGIVYVVFFIAAPFIAEAYDTPILTTAMRVFALRLPISSFQSIQSAYVSRTMNFKKFFFATTIGTIASAVVGIAMAYQGFGVWALIAQYLTNTIVNTFTLFTIVEWRPKLQFSFSAAKPLISYGWKVMFTDLAGTICNNLGNLLIGYQYTTTDLAYYSRGKQLPLLIRNNLYTTLISVLFPGMSNVNDDFDHVKNISRKSIQVLSYVVFPMMVGMCVVAEPLTIVMYTEKWIAIVPYVQIVCVECILSVIGTITLQAIKAIGRSDIMLKMEFIKKPILILSIIIAMRFGVTAIALTLPFNTFIDFIINGIACQRLINYRLTEQVQDCSYALISSIVMGLCVYLVSCFISNIYAELVLEIIVGVVVYVAISLISKNETFCLLTGVLKDKLHIHKN</sequence>
<feature type="transmembrane region" description="Helical" evidence="7">
    <location>
        <begin position="46"/>
        <end position="70"/>
    </location>
</feature>
<evidence type="ECO:0000256" key="5">
    <source>
        <dbReference type="ARBA" id="ARBA00022989"/>
    </source>
</evidence>
<comment type="similarity">
    <text evidence="2">Belongs to the polysaccharide synthase family.</text>
</comment>
<feature type="transmembrane region" description="Helical" evidence="7">
    <location>
        <begin position="366"/>
        <end position="387"/>
    </location>
</feature>
<feature type="transmembrane region" description="Helical" evidence="7">
    <location>
        <begin position="324"/>
        <end position="345"/>
    </location>
</feature>
<comment type="subcellular location">
    <subcellularLocation>
        <location evidence="1">Cell membrane</location>
        <topology evidence="1">Multi-pass membrane protein</topology>
    </subcellularLocation>
</comment>
<name>A0A6L8T821_9FIRM</name>
<dbReference type="AlphaFoldDB" id="A0A6L8T821"/>
<dbReference type="Proteomes" id="UP000477285">
    <property type="component" value="Unassembled WGS sequence"/>
</dbReference>
<keyword evidence="6 7" id="KW-0472">Membrane</keyword>
<evidence type="ECO:0000313" key="8">
    <source>
        <dbReference type="EMBL" id="MZL35644.1"/>
    </source>
</evidence>
<comment type="caution">
    <text evidence="8">The sequence shown here is derived from an EMBL/GenBank/DDBJ whole genome shotgun (WGS) entry which is preliminary data.</text>
</comment>
<feature type="transmembrane region" description="Helical" evidence="7">
    <location>
        <begin position="21"/>
        <end position="40"/>
    </location>
</feature>
<evidence type="ECO:0000256" key="6">
    <source>
        <dbReference type="ARBA" id="ARBA00023136"/>
    </source>
</evidence>
<keyword evidence="4 7" id="KW-0812">Transmembrane</keyword>
<evidence type="ECO:0000256" key="7">
    <source>
        <dbReference type="SAM" id="Phobius"/>
    </source>
</evidence>
<dbReference type="RefSeq" id="WP_161234515.1">
    <property type="nucleotide sequence ID" value="NZ_JAAINE010000073.1"/>
</dbReference>
<dbReference type="EMBL" id="WWVQ01000131">
    <property type="protein sequence ID" value="MZL35644.1"/>
    <property type="molecule type" value="Genomic_DNA"/>
</dbReference>
<feature type="transmembrane region" description="Helical" evidence="7">
    <location>
        <begin position="173"/>
        <end position="194"/>
    </location>
</feature>
<evidence type="ECO:0000256" key="4">
    <source>
        <dbReference type="ARBA" id="ARBA00022692"/>
    </source>
</evidence>
<dbReference type="Pfam" id="PF13440">
    <property type="entry name" value="Polysacc_synt_3"/>
    <property type="match status" value="1"/>
</dbReference>
<reference evidence="8 9" key="1">
    <citation type="journal article" date="2019" name="Nat. Med.">
        <title>A library of human gut bacterial isolates paired with longitudinal multiomics data enables mechanistic microbiome research.</title>
        <authorList>
            <person name="Poyet M."/>
            <person name="Groussin M."/>
            <person name="Gibbons S.M."/>
            <person name="Avila-Pacheco J."/>
            <person name="Jiang X."/>
            <person name="Kearney S.M."/>
            <person name="Perrotta A.R."/>
            <person name="Berdy B."/>
            <person name="Zhao S."/>
            <person name="Lieberman T.D."/>
            <person name="Swanson P.K."/>
            <person name="Smith M."/>
            <person name="Roesemann S."/>
            <person name="Alexander J.E."/>
            <person name="Rich S.A."/>
            <person name="Livny J."/>
            <person name="Vlamakis H."/>
            <person name="Clish C."/>
            <person name="Bullock K."/>
            <person name="Deik A."/>
            <person name="Scott J."/>
            <person name="Pierce K.A."/>
            <person name="Xavier R.J."/>
            <person name="Alm E.J."/>
        </authorList>
    </citation>
    <scope>NUCLEOTIDE SEQUENCE [LARGE SCALE GENOMIC DNA]</scope>
    <source>
        <strain evidence="8 9">BIOML-A1</strain>
    </source>
</reference>
<dbReference type="GO" id="GO:0005886">
    <property type="term" value="C:plasma membrane"/>
    <property type="evidence" value="ECO:0007669"/>
    <property type="project" value="UniProtKB-SubCell"/>
</dbReference>
<feature type="transmembrane region" description="Helical" evidence="7">
    <location>
        <begin position="293"/>
        <end position="318"/>
    </location>
</feature>
<gene>
    <name evidence="8" type="ORF">GT728_21405</name>
</gene>
<keyword evidence="3" id="KW-1003">Cell membrane</keyword>
<keyword evidence="5 7" id="KW-1133">Transmembrane helix</keyword>
<accession>A0A6L8T821</accession>
<evidence type="ECO:0000256" key="2">
    <source>
        <dbReference type="ARBA" id="ARBA00007430"/>
    </source>
</evidence>
<evidence type="ECO:0000256" key="3">
    <source>
        <dbReference type="ARBA" id="ARBA00022475"/>
    </source>
</evidence>
<evidence type="ECO:0000313" key="9">
    <source>
        <dbReference type="Proteomes" id="UP000477285"/>
    </source>
</evidence>
<evidence type="ECO:0000256" key="1">
    <source>
        <dbReference type="ARBA" id="ARBA00004651"/>
    </source>
</evidence>
<protein>
    <submittedName>
        <fullName evidence="8">Oligosaccharide flippase family protein</fullName>
    </submittedName>
</protein>
<dbReference type="CDD" id="cd13127">
    <property type="entry name" value="MATE_tuaB_like"/>
    <property type="match status" value="1"/>
</dbReference>
<feature type="transmembrane region" description="Helical" evidence="7">
    <location>
        <begin position="418"/>
        <end position="438"/>
    </location>
</feature>
<dbReference type="PANTHER" id="PTHR30250:SF10">
    <property type="entry name" value="LIPOPOLYSACCHARIDE BIOSYNTHESIS PROTEIN WZXC"/>
    <property type="match status" value="1"/>
</dbReference>
<organism evidence="8 9">
    <name type="scientific">Blautia wexlerae</name>
    <dbReference type="NCBI Taxonomy" id="418240"/>
    <lineage>
        <taxon>Bacteria</taxon>
        <taxon>Bacillati</taxon>
        <taxon>Bacillota</taxon>
        <taxon>Clostridia</taxon>
        <taxon>Lachnospirales</taxon>
        <taxon>Lachnospiraceae</taxon>
        <taxon>Blautia</taxon>
    </lineage>
</organism>
<feature type="transmembrane region" description="Helical" evidence="7">
    <location>
        <begin position="445"/>
        <end position="463"/>
    </location>
</feature>
<dbReference type="InterPro" id="IPR050833">
    <property type="entry name" value="Poly_Biosynth_Transport"/>
</dbReference>
<feature type="transmembrane region" description="Helical" evidence="7">
    <location>
        <begin position="147"/>
        <end position="167"/>
    </location>
</feature>
<proteinExistence type="inferred from homology"/>
<dbReference type="PANTHER" id="PTHR30250">
    <property type="entry name" value="PST FAMILY PREDICTED COLANIC ACID TRANSPORTER"/>
    <property type="match status" value="1"/>
</dbReference>
<feature type="transmembrane region" description="Helical" evidence="7">
    <location>
        <begin position="82"/>
        <end position="105"/>
    </location>
</feature>